<dbReference type="GO" id="GO:0007029">
    <property type="term" value="P:endoplasmic reticulum organization"/>
    <property type="evidence" value="ECO:0007669"/>
    <property type="project" value="TreeGrafter"/>
</dbReference>
<evidence type="ECO:0000256" key="7">
    <source>
        <dbReference type="ARBA" id="ARBA00022737"/>
    </source>
</evidence>
<dbReference type="FunFam" id="2.130.10.10:FF:000009">
    <property type="entry name" value="Protein transport protein Sec31A isoform A"/>
    <property type="match status" value="1"/>
</dbReference>
<evidence type="ECO:0000256" key="3">
    <source>
        <dbReference type="ARBA" id="ARBA00009358"/>
    </source>
</evidence>
<evidence type="ECO:0000313" key="17">
    <source>
        <dbReference type="Proteomes" id="UP000242457"/>
    </source>
</evidence>
<feature type="repeat" description="WD" evidence="13">
    <location>
        <begin position="114"/>
        <end position="156"/>
    </location>
</feature>
<keyword evidence="7" id="KW-0677">Repeat</keyword>
<name>A0A2A3EIL2_APICC</name>
<feature type="region of interest" description="Disordered" evidence="14">
    <location>
        <begin position="878"/>
        <end position="946"/>
    </location>
</feature>
<dbReference type="PROSITE" id="PS50294">
    <property type="entry name" value="WD_REPEATS_REGION"/>
    <property type="match status" value="1"/>
</dbReference>
<evidence type="ECO:0000256" key="10">
    <source>
        <dbReference type="ARBA" id="ARBA00022927"/>
    </source>
</evidence>
<dbReference type="InterPro" id="IPR024298">
    <property type="entry name" value="Sec16_Sec23-bd"/>
</dbReference>
<dbReference type="GO" id="GO:0005198">
    <property type="term" value="F:structural molecule activity"/>
    <property type="evidence" value="ECO:0007669"/>
    <property type="project" value="TreeGrafter"/>
</dbReference>
<dbReference type="Gene3D" id="1.20.940.10">
    <property type="entry name" value="Functional domain of the splicing factor Prp18"/>
    <property type="match status" value="1"/>
</dbReference>
<organism evidence="16 17">
    <name type="scientific">Apis cerana cerana</name>
    <name type="common">Oriental honeybee</name>
    <dbReference type="NCBI Taxonomy" id="94128"/>
    <lineage>
        <taxon>Eukaryota</taxon>
        <taxon>Metazoa</taxon>
        <taxon>Ecdysozoa</taxon>
        <taxon>Arthropoda</taxon>
        <taxon>Hexapoda</taxon>
        <taxon>Insecta</taxon>
        <taxon>Pterygota</taxon>
        <taxon>Neoptera</taxon>
        <taxon>Endopterygota</taxon>
        <taxon>Hymenoptera</taxon>
        <taxon>Apocrita</taxon>
        <taxon>Aculeata</taxon>
        <taxon>Apoidea</taxon>
        <taxon>Anthophila</taxon>
        <taxon>Apidae</taxon>
        <taxon>Apis</taxon>
    </lineage>
</organism>
<keyword evidence="17" id="KW-1185">Reference proteome</keyword>
<dbReference type="GO" id="GO:0005789">
    <property type="term" value="C:endoplasmic reticulum membrane"/>
    <property type="evidence" value="ECO:0007669"/>
    <property type="project" value="UniProtKB-SubCell"/>
</dbReference>
<comment type="similarity">
    <text evidence="3">Belongs to the WD repeat SEC31 family.</text>
</comment>
<dbReference type="InterPro" id="IPR040251">
    <property type="entry name" value="SEC31-like"/>
</dbReference>
<gene>
    <name evidence="16" type="ORF">APICC_02310</name>
</gene>
<evidence type="ECO:0000259" key="15">
    <source>
        <dbReference type="Pfam" id="PF12931"/>
    </source>
</evidence>
<evidence type="ECO:0000256" key="11">
    <source>
        <dbReference type="ARBA" id="ARBA00023136"/>
    </source>
</evidence>
<dbReference type="GO" id="GO:0090110">
    <property type="term" value="P:COPII-coated vesicle cargo loading"/>
    <property type="evidence" value="ECO:0007669"/>
    <property type="project" value="TreeGrafter"/>
</dbReference>
<keyword evidence="10" id="KW-0653">Protein transport</keyword>
<dbReference type="STRING" id="94128.A0A2A3EIL2"/>
<feature type="compositionally biased region" description="Polar residues" evidence="14">
    <location>
        <begin position="925"/>
        <end position="946"/>
    </location>
</feature>
<dbReference type="Gene3D" id="1.25.40.1030">
    <property type="match status" value="1"/>
</dbReference>
<keyword evidence="8" id="KW-0256">Endoplasmic reticulum</keyword>
<keyword evidence="12" id="KW-0968">Cytoplasmic vesicle</keyword>
<evidence type="ECO:0000256" key="4">
    <source>
        <dbReference type="ARBA" id="ARBA00022448"/>
    </source>
</evidence>
<feature type="domain" description="Sec16 Sec23-binding" evidence="15">
    <location>
        <begin position="556"/>
        <end position="689"/>
    </location>
</feature>
<feature type="region of interest" description="Disordered" evidence="14">
    <location>
        <begin position="787"/>
        <end position="846"/>
    </location>
</feature>
<evidence type="ECO:0000313" key="16">
    <source>
        <dbReference type="EMBL" id="PBC31550.1"/>
    </source>
</evidence>
<keyword evidence="11" id="KW-0472">Membrane</keyword>
<dbReference type="SUPFAM" id="SSF50978">
    <property type="entry name" value="WD40 repeat-like"/>
    <property type="match status" value="1"/>
</dbReference>
<dbReference type="Proteomes" id="UP000242457">
    <property type="component" value="Unassembled WGS sequence"/>
</dbReference>
<dbReference type="GO" id="GO:0070971">
    <property type="term" value="C:endoplasmic reticulum exit site"/>
    <property type="evidence" value="ECO:0007669"/>
    <property type="project" value="TreeGrafter"/>
</dbReference>
<dbReference type="InterPro" id="IPR015943">
    <property type="entry name" value="WD40/YVTN_repeat-like_dom_sf"/>
</dbReference>
<keyword evidence="9" id="KW-0931">ER-Golgi transport</keyword>
<dbReference type="PANTHER" id="PTHR13923">
    <property type="entry name" value="SEC31-RELATED PROTEIN"/>
    <property type="match status" value="1"/>
</dbReference>
<dbReference type="Pfam" id="PF12931">
    <property type="entry name" value="TPR_Sec16"/>
    <property type="match status" value="1"/>
</dbReference>
<dbReference type="PANTHER" id="PTHR13923:SF11">
    <property type="entry name" value="SECRETORY 31, ISOFORM D"/>
    <property type="match status" value="1"/>
</dbReference>
<comment type="subcellular location">
    <subcellularLocation>
        <location evidence="1">Cytoplasmic vesicle membrane</location>
        <topology evidence="1">Peripheral membrane protein</topology>
        <orientation evidence="1">Cytoplasmic side</orientation>
    </subcellularLocation>
    <subcellularLocation>
        <location evidence="2">Endoplasmic reticulum membrane</location>
        <topology evidence="2">Peripheral membrane protein</topology>
    </subcellularLocation>
</comment>
<dbReference type="GO" id="GO:0015031">
    <property type="term" value="P:protein transport"/>
    <property type="evidence" value="ECO:0007669"/>
    <property type="project" value="UniProtKB-KW"/>
</dbReference>
<reference evidence="16 17" key="1">
    <citation type="submission" date="2014-07" db="EMBL/GenBank/DDBJ databases">
        <title>Genomic and transcriptomic analysis on Apis cerana provide comprehensive insights into honey bee biology.</title>
        <authorList>
            <person name="Diao Q."/>
            <person name="Sun L."/>
            <person name="Zheng H."/>
            <person name="Zheng H."/>
            <person name="Xu S."/>
            <person name="Wang S."/>
            <person name="Zeng Z."/>
            <person name="Hu F."/>
            <person name="Su S."/>
            <person name="Wu J."/>
        </authorList>
    </citation>
    <scope>NUCLEOTIDE SEQUENCE [LARGE SCALE GENOMIC DNA]</scope>
    <source>
        <tissue evidence="16">Pupae without intestine</tissue>
    </source>
</reference>
<evidence type="ECO:0000256" key="6">
    <source>
        <dbReference type="ARBA" id="ARBA00022574"/>
    </source>
</evidence>
<keyword evidence="5" id="KW-0963">Cytoplasm</keyword>
<dbReference type="AlphaFoldDB" id="A0A2A3EIL2"/>
<evidence type="ECO:0000256" key="12">
    <source>
        <dbReference type="ARBA" id="ARBA00023329"/>
    </source>
</evidence>
<feature type="repeat" description="WD" evidence="13">
    <location>
        <begin position="251"/>
        <end position="284"/>
    </location>
</feature>
<dbReference type="EMBL" id="KZ288232">
    <property type="protein sequence ID" value="PBC31550.1"/>
    <property type="molecule type" value="Genomic_DNA"/>
</dbReference>
<dbReference type="GO" id="GO:0030127">
    <property type="term" value="C:COPII vesicle coat"/>
    <property type="evidence" value="ECO:0007669"/>
    <property type="project" value="TreeGrafter"/>
</dbReference>
<evidence type="ECO:0000256" key="2">
    <source>
        <dbReference type="ARBA" id="ARBA00004406"/>
    </source>
</evidence>
<keyword evidence="6 13" id="KW-0853">WD repeat</keyword>
<evidence type="ECO:0000256" key="9">
    <source>
        <dbReference type="ARBA" id="ARBA00022892"/>
    </source>
</evidence>
<evidence type="ECO:0000256" key="1">
    <source>
        <dbReference type="ARBA" id="ARBA00004180"/>
    </source>
</evidence>
<dbReference type="Pfam" id="PF00400">
    <property type="entry name" value="WD40"/>
    <property type="match status" value="2"/>
</dbReference>
<dbReference type="OrthoDB" id="542917at2759"/>
<dbReference type="PROSITE" id="PS50082">
    <property type="entry name" value="WD_REPEATS_2"/>
    <property type="match status" value="2"/>
</dbReference>
<sequence>MKIKELLKTVNVAWSPPAQYPILLAAGTAAQQLDASFNTSASLDLYSLNLQQPGYDLELKTSVASDHRFHKIIWGSYGNNPAGIIVGGCDYGMIKIYSAAKMLANDNNYLISSPDRHTGPVRALDFNPFQANLLATGATESEIYIWDILNTNTPMTPGSRSHPLEDVQHIAWNKQVQHILASTFSQRCIIWDLRKNEPIIKLTDANSKVRWKVVQWHPDVATQLCLASEDDQTPIIELWDLRFATSPLKTFQNHQRGVLSIAWNLHDPDLLLSCAKDNRILCWNPNSDIPNGEVICELAQTNQWNFDVSWCPRHPGLVVGTSFDGHAAIYSLLGGQQQKSVETSNKIVDSFPGMDPFTHPPPPVHIEPTVILTKAPKWLKRPFGASFGFGGKLIIFENGSVDPNLPPNSNRKVIISQVVTQPDLIQRSNELEEVLKSEQYNDYCKGKIESTTDIYRKKIWNCVAAYFGENVTKDILDLLGYNVDAMNNKLNQFISQEDINNITEGIGNLNNVLNGSAVDGTTAFDAIAQESKKATIANLKNKKLQINVSDDEDGLITQAILLGNIEAAVSLCFANKRYADAVILSMAAGPDLLARTQYRYFSEHSGALNSLINSLVSENWAEIVNNADINCWKEVLIGIFTHSNPQERSALCDMLGDRLASSDNVTLKEQAQICYICSGNLNKMVESSDVEIQEIVELIVIMQKALEMQGIRDVQIEGKIANILSRYAEMLAAEGDLDAALNYLGNSQDEKIVMLKDRLCRALGYIEESKIVSKGPTMQNYYDRTRRSVQSVQNPLSGGPTRPFFDSNIAPTKQSFIPPPNQFNTQQQQQQQSFGIPPPLQPLQPTYASQSITQPMQPTQCMQSMQSMQSMQPMLYDQTSQPYTSTSISQSLPPPPPSNTSSGVGSRPPSVGPQARSKYIIDPSVKSTSTYGQSGFPQQTSPYNNQQIPPVPGYSSSNIYQPQVPMSTNTFPGQNLISNPKEVESFKPVQLSVLSPLQNQPQNQMYEAIRTQPLPQTGYGNENQSSMDRSNIYQPPLQPAGWNDPPAAKPSRIQPVLALCNKNEMSADHAGTKKWKAKYLKNMNIKSKQDFQPQNPILHPLRGTIPQPEPNVLPQERFYPESQAPYNPQQYNQNMSNMGTQYVKQMEPSQSTTIARTSEPEKPKLPIPEQHVHLKTVFDELKKQCFENAKNLLSQNTLQGLHQISQMIQSGNYTGGLELHTQLVSGPDFSQISSFMPGIKVLLLSALQLNVYIR</sequence>
<feature type="compositionally biased region" description="Polar residues" evidence="14">
    <location>
        <begin position="787"/>
        <end position="796"/>
    </location>
</feature>
<evidence type="ECO:0000256" key="13">
    <source>
        <dbReference type="PROSITE-ProRule" id="PRU00221"/>
    </source>
</evidence>
<keyword evidence="4" id="KW-0813">Transport</keyword>
<dbReference type="InterPro" id="IPR001680">
    <property type="entry name" value="WD40_rpt"/>
</dbReference>
<evidence type="ECO:0000256" key="8">
    <source>
        <dbReference type="ARBA" id="ARBA00022824"/>
    </source>
</evidence>
<dbReference type="InterPro" id="IPR036322">
    <property type="entry name" value="WD40_repeat_dom_sf"/>
</dbReference>
<feature type="compositionally biased region" description="Low complexity" evidence="14">
    <location>
        <begin position="899"/>
        <end position="913"/>
    </location>
</feature>
<dbReference type="SMART" id="SM00320">
    <property type="entry name" value="WD40"/>
    <property type="match status" value="5"/>
</dbReference>
<proteinExistence type="inferred from homology"/>
<dbReference type="Gene3D" id="2.130.10.10">
    <property type="entry name" value="YVTN repeat-like/Quinoprotein amine dehydrogenase"/>
    <property type="match status" value="1"/>
</dbReference>
<evidence type="ECO:0000256" key="14">
    <source>
        <dbReference type="SAM" id="MobiDB-lite"/>
    </source>
</evidence>
<protein>
    <submittedName>
        <fullName evidence="16">Protein transport protein Sec31A</fullName>
    </submittedName>
</protein>
<accession>A0A2A3EIL2</accession>
<evidence type="ECO:0000256" key="5">
    <source>
        <dbReference type="ARBA" id="ARBA00022490"/>
    </source>
</evidence>